<organism evidence="1 2">
    <name type="scientific">Babesia ovata</name>
    <dbReference type="NCBI Taxonomy" id="189622"/>
    <lineage>
        <taxon>Eukaryota</taxon>
        <taxon>Sar</taxon>
        <taxon>Alveolata</taxon>
        <taxon>Apicomplexa</taxon>
        <taxon>Aconoidasida</taxon>
        <taxon>Piroplasmida</taxon>
        <taxon>Babesiidae</taxon>
        <taxon>Babesia</taxon>
    </lineage>
</organism>
<evidence type="ECO:0000313" key="2">
    <source>
        <dbReference type="Proteomes" id="UP000236319"/>
    </source>
</evidence>
<protein>
    <recommendedName>
        <fullName evidence="3">Extracellular matrix-binding ebh</fullName>
    </recommendedName>
</protein>
<evidence type="ECO:0008006" key="3">
    <source>
        <dbReference type="Google" id="ProtNLM"/>
    </source>
</evidence>
<name>A0A2H6KJT5_9APIC</name>
<proteinExistence type="predicted"/>
<dbReference type="EMBL" id="BDSA01000025">
    <property type="protein sequence ID" value="GBE63239.1"/>
    <property type="molecule type" value="Genomic_DNA"/>
</dbReference>
<comment type="caution">
    <text evidence="1">The sequence shown here is derived from an EMBL/GenBank/DDBJ whole genome shotgun (WGS) entry which is preliminary data.</text>
</comment>
<evidence type="ECO:0000313" key="1">
    <source>
        <dbReference type="EMBL" id="GBE63239.1"/>
    </source>
</evidence>
<accession>A0A2H6KJT5</accession>
<dbReference type="RefSeq" id="XP_028869482.1">
    <property type="nucleotide sequence ID" value="XM_029013649.1"/>
</dbReference>
<dbReference type="Proteomes" id="UP000236319">
    <property type="component" value="Unassembled WGS sequence"/>
</dbReference>
<reference evidence="1 2" key="1">
    <citation type="journal article" date="2017" name="BMC Genomics">
        <title>Whole-genome assembly of Babesia ovata and comparative genomics between closely related pathogens.</title>
        <authorList>
            <person name="Yamagishi J."/>
            <person name="Asada M."/>
            <person name="Hakimi H."/>
            <person name="Tanaka T.Q."/>
            <person name="Sugimoto C."/>
            <person name="Kawazu S."/>
        </authorList>
    </citation>
    <scope>NUCLEOTIDE SEQUENCE [LARGE SCALE GENOMIC DNA]</scope>
    <source>
        <strain evidence="1 2">Miyake</strain>
    </source>
</reference>
<keyword evidence="2" id="KW-1185">Reference proteome</keyword>
<gene>
    <name evidence="1" type="ORF">BOVATA_047320</name>
</gene>
<sequence>MAFLHGVIKDVHNKQPYTVGKEGLNGVVSELQRKLCSGHDGFKRVIETVATGVGRYNREVERSNEAVRNIVTGMQKNMKSLQTQVSGILKDNSDAGERKSFSDEEVKKIQDAESLIYDSSMNCIRNADTFSKNMRTALLNIDHLNHDLRTRVNNVRNTIAHERERLDKASTKQWNDMISMNKTIIDTMNALQTCIRKHIKAEVSSLVNTLRGMVRMIRDKLVGIENDLGNYVGKLENWISDADKIVRESMDVANGLENRSVAWGAKQSIEDVTKEITRTFGEAEKYVKELVGKALQAVKEMDGKLKEDLFGVRGAIKGKVKEINRKVKELGSVFEEAGSSGVPSPPKSVEKIFQYIKGRLGEVAGEGNGRNNKGLKQIITGMNSYATTFVNGQLATTVQLIIEKIVDDIGGVSGLRSYLLYSGSQLKSQGITQLQDAVKRKIMEELNKKIITAAQARALSTNQNDVNGNLVAVKTCLTAFAEEVNSNMKNGVLNFTQMATDIAEQLHKGAVRPNSATNNYDLEDAVKITLAAIAETAKQIGEQLDTLRTTSNITYVKNASQVANELFAKLNAATGQPKGTNHAQAVDQAIEAVGATLEQQLKEASGTVTLNGTTEDVFKNYKLHVSQEEDALAALASGNLDAVKGTEGTLPTAINTIGAHGLETFKNKLEKDGQNIAEPVGFLTQITNNIDALMEALVRTGKSINDKLDKLKDKMIGKTIGVATAAAEESSLQKICNDQRKLYICLRDPIQSAKDFQNVADSLFDQTINAIHEYIDQQAEEAISTLTTRARRNYVTSVKQLLTAFATKVTQELQPLPDLINKDLTIGFKGFMKTLEDGTTDVNKRDNRNIRLLSDLKNASSSTADEKKEFFKKLSFSFMYSFESVKEYLQAEITRANEEDNKKKNPPPKGPETLYTQQFSDICTAFEKLLNHIYANKRYDHKVPGLLDDLESALSQLKPVDFSLPNSPTLDGVTAGLGKFTGELRKAYISTYDSQKFTSDLFDGKFVLTPDNDAVVKCDLNTYGEKCAKVCLTVLPTLNTYLNKLRRYSNVGWSEHQIHKSTDLGKFFRSLGYEISQDDKKHWELQDKDTMKGQHVYKRLVGTYPHVFPSSKDTEHAFNVIVNCLPAYYQVGHQATFTSNKSPCNIYQMLTWFCGLPHNRVHKHLTDHILKLFSKPENVDVPKPSDYVLHAYPSGFSAKNVIDSLDRVCSKSHDVLVAIQGHGHAEGIYACDFYTNAENLSYPSNMDTLLCLLLDIAKRIYQQLHFLYQQCTFNTTMSGWSDCWYGHDIGGTAWQCNTLQCPNQNADQIGDQMHNQKANQTAEQTCNQHPKCGLKSPLQSFLEDGLRYYMSHVH</sequence>
<dbReference type="VEuPathDB" id="PiroplasmaDB:BOVATA_047320"/>
<dbReference type="GeneID" id="39877009"/>